<dbReference type="Pfam" id="PF14559">
    <property type="entry name" value="TPR_19"/>
    <property type="match status" value="1"/>
</dbReference>
<organism evidence="3 4">
    <name type="scientific">Candidatus Glassbacteria bacterium RIFCSPLOWO2_12_FULL_58_11</name>
    <dbReference type="NCBI Taxonomy" id="1817867"/>
    <lineage>
        <taxon>Bacteria</taxon>
        <taxon>Candidatus Glassiibacteriota</taxon>
    </lineage>
</organism>
<dbReference type="STRING" id="1817867.A3F83_08595"/>
<dbReference type="SUPFAM" id="SSF48452">
    <property type="entry name" value="TPR-like"/>
    <property type="match status" value="1"/>
</dbReference>
<name>A0A1F5YPA9_9BACT</name>
<keyword evidence="1" id="KW-0802">TPR repeat</keyword>
<gene>
    <name evidence="3" type="ORF">A3F83_08595</name>
</gene>
<protein>
    <recommendedName>
        <fullName evidence="5">Tetratricopeptide repeat protein</fullName>
    </recommendedName>
</protein>
<dbReference type="PROSITE" id="PS50005">
    <property type="entry name" value="TPR"/>
    <property type="match status" value="1"/>
</dbReference>
<dbReference type="EMBL" id="MFIX01000200">
    <property type="protein sequence ID" value="OGG01955.1"/>
    <property type="molecule type" value="Genomic_DNA"/>
</dbReference>
<evidence type="ECO:0000313" key="3">
    <source>
        <dbReference type="EMBL" id="OGG01955.1"/>
    </source>
</evidence>
<dbReference type="Gene3D" id="1.25.40.10">
    <property type="entry name" value="Tetratricopeptide repeat domain"/>
    <property type="match status" value="1"/>
</dbReference>
<proteinExistence type="predicted"/>
<sequence>MSLEEEIKELEKRFSEAPDSRLFLPLADALRSAGELQRAVKLCREGLERFPDFTSARVLLGECLAELGELAQAEETFERLRQEDRENFLVIRKMASLAERRGDPVKAEALYKEAAGFSAVESGDLEASVAEKLAAPDGEPGEIFLTHTLADIYRLQGHYDQAHGIYRKLLDRDPENRELQKKLEEVESCFQAGAEPEPGKASAVETETSPDGALSEKIVKPRTAGSMPADEPIEERIDAIFRFLLGDRSAPDNYSAAEEIPGAAPDDPAAYVDMLDDWITGLREAEAQ</sequence>
<evidence type="ECO:0000256" key="2">
    <source>
        <dbReference type="SAM" id="MobiDB-lite"/>
    </source>
</evidence>
<evidence type="ECO:0008006" key="5">
    <source>
        <dbReference type="Google" id="ProtNLM"/>
    </source>
</evidence>
<dbReference type="InterPro" id="IPR019734">
    <property type="entry name" value="TPR_rpt"/>
</dbReference>
<dbReference type="Pfam" id="PF13176">
    <property type="entry name" value="TPR_7"/>
    <property type="match status" value="1"/>
</dbReference>
<reference evidence="3 4" key="1">
    <citation type="journal article" date="2016" name="Nat. Commun.">
        <title>Thousands of microbial genomes shed light on interconnected biogeochemical processes in an aquifer system.</title>
        <authorList>
            <person name="Anantharaman K."/>
            <person name="Brown C.T."/>
            <person name="Hug L.A."/>
            <person name="Sharon I."/>
            <person name="Castelle C.J."/>
            <person name="Probst A.J."/>
            <person name="Thomas B.C."/>
            <person name="Singh A."/>
            <person name="Wilkins M.J."/>
            <person name="Karaoz U."/>
            <person name="Brodie E.L."/>
            <person name="Williams K.H."/>
            <person name="Hubbard S.S."/>
            <person name="Banfield J.F."/>
        </authorList>
    </citation>
    <scope>NUCLEOTIDE SEQUENCE [LARGE SCALE GENOMIC DNA]</scope>
</reference>
<evidence type="ECO:0000313" key="4">
    <source>
        <dbReference type="Proteomes" id="UP000179129"/>
    </source>
</evidence>
<evidence type="ECO:0000256" key="1">
    <source>
        <dbReference type="PROSITE-ProRule" id="PRU00339"/>
    </source>
</evidence>
<comment type="caution">
    <text evidence="3">The sequence shown here is derived from an EMBL/GenBank/DDBJ whole genome shotgun (WGS) entry which is preliminary data.</text>
</comment>
<feature type="repeat" description="TPR" evidence="1">
    <location>
        <begin position="143"/>
        <end position="176"/>
    </location>
</feature>
<dbReference type="AlphaFoldDB" id="A0A1F5YPA9"/>
<dbReference type="SMART" id="SM00028">
    <property type="entry name" value="TPR"/>
    <property type="match status" value="3"/>
</dbReference>
<accession>A0A1F5YPA9</accession>
<dbReference type="InterPro" id="IPR011990">
    <property type="entry name" value="TPR-like_helical_dom_sf"/>
</dbReference>
<feature type="region of interest" description="Disordered" evidence="2">
    <location>
        <begin position="191"/>
        <end position="229"/>
    </location>
</feature>
<dbReference type="Proteomes" id="UP000179129">
    <property type="component" value="Unassembled WGS sequence"/>
</dbReference>